<dbReference type="InterPro" id="IPR042201">
    <property type="entry name" value="FH2_Formin_sf"/>
</dbReference>
<reference evidence="1" key="1">
    <citation type="submission" date="2025-08" db="UniProtKB">
        <authorList>
            <consortium name="RefSeq"/>
        </authorList>
    </citation>
    <scope>IDENTIFICATION</scope>
</reference>
<protein>
    <submittedName>
        <fullName evidence="1">FH1/FH2 domain-containing protein 3-like</fullName>
    </submittedName>
</protein>
<dbReference type="Gene3D" id="1.20.58.2220">
    <property type="entry name" value="Formin, FH2 domain"/>
    <property type="match status" value="1"/>
</dbReference>
<dbReference type="GO" id="GO:0030866">
    <property type="term" value="P:cortical actin cytoskeleton organization"/>
    <property type="evidence" value="ECO:0007669"/>
    <property type="project" value="TreeGrafter"/>
</dbReference>
<dbReference type="GO" id="GO:0005856">
    <property type="term" value="C:cytoskeleton"/>
    <property type="evidence" value="ECO:0007669"/>
    <property type="project" value="TreeGrafter"/>
</dbReference>
<sequence>MMPPSLMPPPMYGYGGSLTNSFNSLNGSINGELVNGNNTIKKNKKTVKLFWKEVREDMIPQVVGKTIWDELPDANVDTQKLEHLFESRAKDLMTKVGIGQMVTV</sequence>
<dbReference type="OrthoDB" id="9806920at2759"/>
<dbReference type="GO" id="GO:0051015">
    <property type="term" value="F:actin filament binding"/>
    <property type="evidence" value="ECO:0007669"/>
    <property type="project" value="TreeGrafter"/>
</dbReference>
<dbReference type="PANTHER" id="PTHR45920:SF4">
    <property type="entry name" value="FORMIN HOMOLOGY 2 DOMAIN CONTAINING, ISOFORM I"/>
    <property type="match status" value="1"/>
</dbReference>
<name>A0A6P4E1K5_DRORH</name>
<gene>
    <name evidence="1" type="primary">LOC108037074</name>
</gene>
<dbReference type="GO" id="GO:0005737">
    <property type="term" value="C:cytoplasm"/>
    <property type="evidence" value="ECO:0007669"/>
    <property type="project" value="TreeGrafter"/>
</dbReference>
<evidence type="ECO:0000313" key="1">
    <source>
        <dbReference type="RefSeq" id="XP_016969058.1"/>
    </source>
</evidence>
<organism evidence="1">
    <name type="scientific">Drosophila rhopaloa</name>
    <name type="common">Fruit fly</name>
    <dbReference type="NCBI Taxonomy" id="1041015"/>
    <lineage>
        <taxon>Eukaryota</taxon>
        <taxon>Metazoa</taxon>
        <taxon>Ecdysozoa</taxon>
        <taxon>Arthropoda</taxon>
        <taxon>Hexapoda</taxon>
        <taxon>Insecta</taxon>
        <taxon>Pterygota</taxon>
        <taxon>Neoptera</taxon>
        <taxon>Endopterygota</taxon>
        <taxon>Diptera</taxon>
        <taxon>Brachycera</taxon>
        <taxon>Muscomorpha</taxon>
        <taxon>Ephydroidea</taxon>
        <taxon>Drosophilidae</taxon>
        <taxon>Drosophila</taxon>
        <taxon>Sophophora</taxon>
    </lineage>
</organism>
<proteinExistence type="predicted"/>
<accession>A0A6P4E1K5</accession>
<dbReference type="PANTHER" id="PTHR45920">
    <property type="entry name" value="FORMIN HOMOLOGY 2 DOMAIN CONTAINING, ISOFORM I"/>
    <property type="match status" value="1"/>
</dbReference>
<dbReference type="AlphaFoldDB" id="A0A6P4E1K5"/>
<dbReference type="SUPFAM" id="SSF101447">
    <property type="entry name" value="Formin homology 2 domain (FH2 domain)"/>
    <property type="match status" value="1"/>
</dbReference>
<dbReference type="RefSeq" id="XP_016969058.1">
    <property type="nucleotide sequence ID" value="XM_017113569.1"/>
</dbReference>